<dbReference type="PROSITE" id="PS50005">
    <property type="entry name" value="TPR"/>
    <property type="match status" value="1"/>
</dbReference>
<evidence type="ECO:0000313" key="13">
    <source>
        <dbReference type="EMBL" id="MDY0743353.1"/>
    </source>
</evidence>
<evidence type="ECO:0000313" key="14">
    <source>
        <dbReference type="Proteomes" id="UP001285263"/>
    </source>
</evidence>
<evidence type="ECO:0000256" key="10">
    <source>
        <dbReference type="RuleBase" id="RU004004"/>
    </source>
</evidence>
<reference evidence="13 14" key="1">
    <citation type="submission" date="2023-11" db="EMBL/GenBank/DDBJ databases">
        <title>Paucibacter sp. nov., isolated from fresh soil in Korea.</title>
        <authorList>
            <person name="Le N.T.T."/>
        </authorList>
    </citation>
    <scope>NUCLEOTIDE SEQUENCE [LARGE SCALE GENOMIC DNA]</scope>
    <source>
        <strain evidence="13 14">R3-3</strain>
    </source>
</reference>
<evidence type="ECO:0000256" key="6">
    <source>
        <dbReference type="ARBA" id="ARBA00023136"/>
    </source>
</evidence>
<dbReference type="Pfam" id="PF03958">
    <property type="entry name" value="Secretin_N"/>
    <property type="match status" value="1"/>
</dbReference>
<evidence type="ECO:0000259" key="12">
    <source>
        <dbReference type="SMART" id="SM00965"/>
    </source>
</evidence>
<accession>A0ABU5DAV4</accession>
<dbReference type="SUPFAM" id="SSF48452">
    <property type="entry name" value="TPR-like"/>
    <property type="match status" value="1"/>
</dbReference>
<evidence type="ECO:0000256" key="4">
    <source>
        <dbReference type="ARBA" id="ARBA00022737"/>
    </source>
</evidence>
<dbReference type="InterPro" id="IPR011662">
    <property type="entry name" value="Secretin/TonB_short_N"/>
</dbReference>
<dbReference type="InterPro" id="IPR038591">
    <property type="entry name" value="NolW-like_sf"/>
</dbReference>
<dbReference type="SMART" id="SM00965">
    <property type="entry name" value="STN"/>
    <property type="match status" value="1"/>
</dbReference>
<evidence type="ECO:0000256" key="3">
    <source>
        <dbReference type="ARBA" id="ARBA00022729"/>
    </source>
</evidence>
<evidence type="ECO:0000256" key="7">
    <source>
        <dbReference type="ARBA" id="ARBA00023237"/>
    </source>
</evidence>
<keyword evidence="6" id="KW-0472">Membrane</keyword>
<dbReference type="InterPro" id="IPR004846">
    <property type="entry name" value="T2SS/T3SS_dom"/>
</dbReference>
<keyword evidence="14" id="KW-1185">Reference proteome</keyword>
<dbReference type="InterPro" id="IPR005644">
    <property type="entry name" value="NolW-like"/>
</dbReference>
<dbReference type="Pfam" id="PF00263">
    <property type="entry name" value="Secretin"/>
    <property type="match status" value="1"/>
</dbReference>
<dbReference type="InterPro" id="IPR011990">
    <property type="entry name" value="TPR-like_helical_dom_sf"/>
</dbReference>
<dbReference type="InterPro" id="IPR013105">
    <property type="entry name" value="TPR_2"/>
</dbReference>
<comment type="subcellular location">
    <subcellularLocation>
        <location evidence="10">Cell outer membrane</location>
    </subcellularLocation>
    <subcellularLocation>
        <location evidence="1">Membrane</location>
    </subcellularLocation>
</comment>
<evidence type="ECO:0000256" key="9">
    <source>
        <dbReference type="RuleBase" id="RU004003"/>
    </source>
</evidence>
<comment type="caution">
    <text evidence="13">The sequence shown here is derived from an EMBL/GenBank/DDBJ whole genome shotgun (WGS) entry which is preliminary data.</text>
</comment>
<feature type="compositionally biased region" description="Low complexity" evidence="11">
    <location>
        <begin position="600"/>
        <end position="625"/>
    </location>
</feature>
<dbReference type="Gene3D" id="1.25.40.10">
    <property type="entry name" value="Tetratricopeptide repeat domain"/>
    <property type="match status" value="1"/>
</dbReference>
<dbReference type="InterPro" id="IPR001775">
    <property type="entry name" value="GspD/PilQ"/>
</dbReference>
<dbReference type="Proteomes" id="UP001285263">
    <property type="component" value="Unassembled WGS sequence"/>
</dbReference>
<dbReference type="CDD" id="cd08547">
    <property type="entry name" value="Type_II_cohesin"/>
    <property type="match status" value="1"/>
</dbReference>
<keyword evidence="3" id="KW-0732">Signal</keyword>
<evidence type="ECO:0000256" key="2">
    <source>
        <dbReference type="ARBA" id="ARBA00022448"/>
    </source>
</evidence>
<dbReference type="Gene3D" id="3.30.1370.120">
    <property type="match status" value="1"/>
</dbReference>
<evidence type="ECO:0000256" key="1">
    <source>
        <dbReference type="ARBA" id="ARBA00004370"/>
    </source>
</evidence>
<name>A0ABU5DAV4_9BURK</name>
<keyword evidence="4" id="KW-0677">Repeat</keyword>
<evidence type="ECO:0000256" key="5">
    <source>
        <dbReference type="ARBA" id="ARBA00022803"/>
    </source>
</evidence>
<keyword evidence="2 10" id="KW-0813">Transport</keyword>
<dbReference type="EMBL" id="JAXCLA010000001">
    <property type="protein sequence ID" value="MDY0743353.1"/>
    <property type="molecule type" value="Genomic_DNA"/>
</dbReference>
<protein>
    <submittedName>
        <fullName evidence="13">Tetratricopeptide repeat protein</fullName>
    </submittedName>
</protein>
<dbReference type="PANTHER" id="PTHR30332">
    <property type="entry name" value="PROBABLE GENERAL SECRETION PATHWAY PROTEIN D"/>
    <property type="match status" value="1"/>
</dbReference>
<dbReference type="RefSeq" id="WP_320421226.1">
    <property type="nucleotide sequence ID" value="NZ_JAXCLA010000001.1"/>
</dbReference>
<gene>
    <name evidence="13" type="ORF">SNE35_02490</name>
</gene>
<dbReference type="Pfam" id="PF13432">
    <property type="entry name" value="TPR_16"/>
    <property type="match status" value="1"/>
</dbReference>
<dbReference type="Pfam" id="PF07719">
    <property type="entry name" value="TPR_2"/>
    <property type="match status" value="1"/>
</dbReference>
<dbReference type="InterPro" id="IPR008965">
    <property type="entry name" value="CBM2/CBM3_carb-bd_dom_sf"/>
</dbReference>
<dbReference type="PANTHER" id="PTHR30332:SF17">
    <property type="entry name" value="TYPE IV PILIATION SYSTEM PROTEIN DR_0774-RELATED"/>
    <property type="match status" value="1"/>
</dbReference>
<sequence length="767" mass="82357">MVSLFLSRVGDRRSRLAMLCAAVIALAGCAETAIRNLSDSAMSAGQYDTAIRELEEGVRRHPESVQLRSALIQARAQALAELVATAQTARQTGNQDEARKALEKALALDPQNDRVVALLEDLTRDQRSAADLAQAKRLAEAQQVSRALQLLDQALKDNPRHSGLQDLQRDLQARQRASQVQALTSGLSETRPISLDFREASLRTVLDVVTRHSGINFVLDKDVRSDVRVTVYLRNAKVEDALDLITGSNQLAKKVMDSRTIVIYPNTPEKQREYQEQIVRVFTLNNGEAKGAAAFLKSMLKIREPFVDERSNMLSLRDSPENIQLAERLMAVYDSPEPEVLLELEVLQVSSTRLTQLGVQLPNTASLTLLDPSGGTSLNLANLSRVTRDRVGVGIGSASLNLRREVGDVSTLANPKLRVRNREHAKVMIGDKIPIVAATAGTGGFVSETVSYVDVGLKLEADPTIYANDEVGIKIGLEVSSLGTITKTASGTVAYQISTRNANTVLRLHDGETQLLAGLISRDESTSANRIPGLGDLPVVGRLFANTTDSGQRNELLLAITPHILRNVRRLSASESELWVGTDANPKLRPVGGLQSTEVPSSAAATPAPTPTSAASPATSAPSSTGGADAVSERKPPSLVIDAPRQVKVGETFEVTMNLRDAKLRGLMTDLRFSPDTLSFVDAEEGGYFKQGEAATGVSKQLNKDVLSLGVLRNQASSAEGSGTVFKLRFKALAAGRATVSAGALRPVALETQPPVAAPQPLTIEVQ</sequence>
<proteinExistence type="inferred from homology"/>
<feature type="domain" description="Secretin/TonB short N-terminal" evidence="12">
    <location>
        <begin position="215"/>
        <end position="266"/>
    </location>
</feature>
<dbReference type="Gene3D" id="2.60.40.680">
    <property type="match status" value="1"/>
</dbReference>
<feature type="repeat" description="TPR" evidence="8">
    <location>
        <begin position="79"/>
        <end position="112"/>
    </location>
</feature>
<evidence type="ECO:0000256" key="11">
    <source>
        <dbReference type="SAM" id="MobiDB-lite"/>
    </source>
</evidence>
<dbReference type="InterPro" id="IPR050810">
    <property type="entry name" value="Bact_Secretion_Sys_Channel"/>
</dbReference>
<keyword evidence="5 8" id="KW-0802">TPR repeat</keyword>
<feature type="region of interest" description="Disordered" evidence="11">
    <location>
        <begin position="583"/>
        <end position="641"/>
    </location>
</feature>
<dbReference type="PRINTS" id="PR00811">
    <property type="entry name" value="BCTERIALGSPD"/>
</dbReference>
<keyword evidence="7" id="KW-0998">Cell outer membrane</keyword>
<organism evidence="13 14">
    <name type="scientific">Roseateles agri</name>
    <dbReference type="NCBI Taxonomy" id="3098619"/>
    <lineage>
        <taxon>Bacteria</taxon>
        <taxon>Pseudomonadati</taxon>
        <taxon>Pseudomonadota</taxon>
        <taxon>Betaproteobacteria</taxon>
        <taxon>Burkholderiales</taxon>
        <taxon>Sphaerotilaceae</taxon>
        <taxon>Roseateles</taxon>
    </lineage>
</organism>
<comment type="similarity">
    <text evidence="9">Belongs to the bacterial secretin family.</text>
</comment>
<dbReference type="InterPro" id="IPR019734">
    <property type="entry name" value="TPR_rpt"/>
</dbReference>
<dbReference type="Gene3D" id="3.30.1370.130">
    <property type="match status" value="1"/>
</dbReference>
<evidence type="ECO:0000256" key="8">
    <source>
        <dbReference type="PROSITE-ProRule" id="PRU00339"/>
    </source>
</evidence>
<dbReference type="SUPFAM" id="SSF49384">
    <property type="entry name" value="Carbohydrate-binding domain"/>
    <property type="match status" value="1"/>
</dbReference>